<evidence type="ECO:0000259" key="6">
    <source>
        <dbReference type="PROSITE" id="PS52029"/>
    </source>
</evidence>
<name>A0A1J5SJB9_9ZZZZ</name>
<protein>
    <submittedName>
        <fullName evidence="7">L,D-transpeptidase catalytic domain</fullName>
    </submittedName>
</protein>
<dbReference type="InterPro" id="IPR056203">
    <property type="entry name" value="Cds6_C"/>
</dbReference>
<keyword evidence="5" id="KW-0961">Cell wall biogenesis/degradation</keyword>
<dbReference type="PANTHER" id="PTHR36699">
    <property type="entry name" value="LD-TRANSPEPTIDASE"/>
    <property type="match status" value="1"/>
</dbReference>
<dbReference type="InterPro" id="IPR005490">
    <property type="entry name" value="LD_TPept_cat_dom"/>
</dbReference>
<feature type="domain" description="L,D-TPase catalytic" evidence="6">
    <location>
        <begin position="127"/>
        <end position="262"/>
    </location>
</feature>
<dbReference type="SUPFAM" id="SSF54427">
    <property type="entry name" value="NTF2-like"/>
    <property type="match status" value="1"/>
</dbReference>
<dbReference type="Pfam" id="PF24125">
    <property type="entry name" value="Cds6_C"/>
    <property type="match status" value="1"/>
</dbReference>
<keyword evidence="3" id="KW-0133">Cell shape</keyword>
<dbReference type="InterPro" id="IPR038063">
    <property type="entry name" value="Transpep_catalytic_dom"/>
</dbReference>
<dbReference type="Gene3D" id="2.40.440.10">
    <property type="entry name" value="L,D-transpeptidase catalytic domain-like"/>
    <property type="match status" value="1"/>
</dbReference>
<sequence length="387" mass="43605">MPSRLLALMLISFAVPAMAGESVSREMEIGMARSLRAVGENRLDVALNEVDSLLRINPNFKLAQLVRGDLLLARSRPISNFGDAPNAPRDRIQDLREEAEARLQRVEQQQPVAVPKYLWQLSPAQRYAVVVDTGKSTLYLYENVNGEPRYVSDFYISVGKKGADKVSEGDQKTPVGVYFVNGHLTRDKLTDFYGPGAYPLSYPNEWDKREGRDGHGIWLHGTPSDTYSRPPRASNGCVVLANNDLNEIGSHLQIGITPVIIASKIDWSNEADRADRASLLKEIEQWRSDWASLNTDAYLSHYARDFSTGSVALPAFAQQKRLVNSGKTWIKVRLSNVSIFPYPSQPDLVVVNFEQDYDSNNLSNRMNKRQYWMKRDGHWQIVYEGAA</sequence>
<keyword evidence="2" id="KW-0808">Transferase</keyword>
<evidence type="ECO:0000313" key="7">
    <source>
        <dbReference type="EMBL" id="OIR08545.1"/>
    </source>
</evidence>
<comment type="pathway">
    <text evidence="1">Cell wall biogenesis; peptidoglycan biosynthesis.</text>
</comment>
<dbReference type="Gene3D" id="3.10.450.50">
    <property type="match status" value="1"/>
</dbReference>
<dbReference type="GO" id="GO:0009252">
    <property type="term" value="P:peptidoglycan biosynthetic process"/>
    <property type="evidence" value="ECO:0007669"/>
    <property type="project" value="UniProtKB-UniPathway"/>
</dbReference>
<dbReference type="InterPro" id="IPR032710">
    <property type="entry name" value="NTF2-like_dom_sf"/>
</dbReference>
<evidence type="ECO:0000256" key="5">
    <source>
        <dbReference type="ARBA" id="ARBA00023316"/>
    </source>
</evidence>
<dbReference type="SUPFAM" id="SSF141523">
    <property type="entry name" value="L,D-transpeptidase catalytic domain-like"/>
    <property type="match status" value="1"/>
</dbReference>
<dbReference type="UniPathway" id="UPA00219"/>
<reference evidence="7" key="1">
    <citation type="submission" date="2016-10" db="EMBL/GenBank/DDBJ databases">
        <title>Sequence of Gallionella enrichment culture.</title>
        <authorList>
            <person name="Poehlein A."/>
            <person name="Muehling M."/>
            <person name="Daniel R."/>
        </authorList>
    </citation>
    <scope>NUCLEOTIDE SEQUENCE</scope>
</reference>
<dbReference type="PROSITE" id="PS52029">
    <property type="entry name" value="LD_TPASE"/>
    <property type="match status" value="1"/>
</dbReference>
<dbReference type="EMBL" id="MLJW01000031">
    <property type="protein sequence ID" value="OIR08545.1"/>
    <property type="molecule type" value="Genomic_DNA"/>
</dbReference>
<accession>A0A1J5SJB9</accession>
<organism evidence="7">
    <name type="scientific">mine drainage metagenome</name>
    <dbReference type="NCBI Taxonomy" id="410659"/>
    <lineage>
        <taxon>unclassified sequences</taxon>
        <taxon>metagenomes</taxon>
        <taxon>ecological metagenomes</taxon>
    </lineage>
</organism>
<evidence type="ECO:0000256" key="2">
    <source>
        <dbReference type="ARBA" id="ARBA00022679"/>
    </source>
</evidence>
<evidence type="ECO:0000256" key="3">
    <source>
        <dbReference type="ARBA" id="ARBA00022960"/>
    </source>
</evidence>
<dbReference type="CDD" id="cd16913">
    <property type="entry name" value="YkuD_like"/>
    <property type="match status" value="1"/>
</dbReference>
<evidence type="ECO:0000256" key="1">
    <source>
        <dbReference type="ARBA" id="ARBA00004752"/>
    </source>
</evidence>
<evidence type="ECO:0000256" key="4">
    <source>
        <dbReference type="ARBA" id="ARBA00022984"/>
    </source>
</evidence>
<dbReference type="GO" id="GO:0071555">
    <property type="term" value="P:cell wall organization"/>
    <property type="evidence" value="ECO:0007669"/>
    <property type="project" value="UniProtKB-KW"/>
</dbReference>
<dbReference type="Pfam" id="PF03734">
    <property type="entry name" value="YkuD"/>
    <property type="match status" value="1"/>
</dbReference>
<comment type="caution">
    <text evidence="7">The sequence shown here is derived from an EMBL/GenBank/DDBJ whole genome shotgun (WGS) entry which is preliminary data.</text>
</comment>
<keyword evidence="4" id="KW-0573">Peptidoglycan synthesis</keyword>
<proteinExistence type="predicted"/>
<dbReference type="AlphaFoldDB" id="A0A1J5SJB9"/>
<dbReference type="GO" id="GO:0008360">
    <property type="term" value="P:regulation of cell shape"/>
    <property type="evidence" value="ECO:0007669"/>
    <property type="project" value="UniProtKB-KW"/>
</dbReference>
<dbReference type="GO" id="GO:0016740">
    <property type="term" value="F:transferase activity"/>
    <property type="evidence" value="ECO:0007669"/>
    <property type="project" value="UniProtKB-KW"/>
</dbReference>
<gene>
    <name evidence="7" type="ORF">GALL_93390</name>
</gene>
<dbReference type="PANTHER" id="PTHR36699:SF1">
    <property type="entry name" value="L,D-TRANSPEPTIDASE YAFK-RELATED"/>
    <property type="match status" value="1"/>
</dbReference>